<evidence type="ECO:0000313" key="1">
    <source>
        <dbReference type="EMBL" id="GJD97456.1"/>
    </source>
</evidence>
<keyword evidence="2" id="KW-1185">Reference proteome</keyword>
<sequence>MRRFWIGYAIVVTLYLLGTLGLSAGPAVEAALFPVRVDQRIAGVTRAGNRMCFGWSSIKLRDGTTDDLDVYVHSPRHPHRFTASLFREVDEMPWSTSGAAPLGPVDRRYCLTLPPNVETRDDARVEVTLWYPGWLGLWRVPLRLPEILSVGRS</sequence>
<proteinExistence type="predicted"/>
<dbReference type="EMBL" id="BPQP01000089">
    <property type="protein sequence ID" value="GJD97456.1"/>
    <property type="molecule type" value="Genomic_DNA"/>
</dbReference>
<dbReference type="RefSeq" id="WP_238246517.1">
    <property type="nucleotide sequence ID" value="NZ_BPQP01000089.1"/>
</dbReference>
<accession>A0ABQ4S3J0</accession>
<reference evidence="1" key="2">
    <citation type="submission" date="2021-08" db="EMBL/GenBank/DDBJ databases">
        <authorList>
            <person name="Tani A."/>
            <person name="Ola A."/>
            <person name="Ogura Y."/>
            <person name="Katsura K."/>
            <person name="Hayashi T."/>
        </authorList>
    </citation>
    <scope>NUCLEOTIDE SEQUENCE</scope>
    <source>
        <strain evidence="1">DSM 19015</strain>
    </source>
</reference>
<gene>
    <name evidence="1" type="ORF">OCOJLMKI_4687</name>
</gene>
<protein>
    <submittedName>
        <fullName evidence="1">Uncharacterized protein</fullName>
    </submittedName>
</protein>
<name>A0ABQ4S3J0_9HYPH</name>
<organism evidence="1 2">
    <name type="scientific">Methylobacterium iners</name>
    <dbReference type="NCBI Taxonomy" id="418707"/>
    <lineage>
        <taxon>Bacteria</taxon>
        <taxon>Pseudomonadati</taxon>
        <taxon>Pseudomonadota</taxon>
        <taxon>Alphaproteobacteria</taxon>
        <taxon>Hyphomicrobiales</taxon>
        <taxon>Methylobacteriaceae</taxon>
        <taxon>Methylobacterium</taxon>
    </lineage>
</organism>
<reference evidence="1" key="1">
    <citation type="journal article" date="2021" name="Front. Microbiol.">
        <title>Comprehensive Comparative Genomics and Phenotyping of Methylobacterium Species.</title>
        <authorList>
            <person name="Alessa O."/>
            <person name="Ogura Y."/>
            <person name="Fujitani Y."/>
            <person name="Takami H."/>
            <person name="Hayashi T."/>
            <person name="Sahin N."/>
            <person name="Tani A."/>
        </authorList>
    </citation>
    <scope>NUCLEOTIDE SEQUENCE</scope>
    <source>
        <strain evidence="1">DSM 19015</strain>
    </source>
</reference>
<comment type="caution">
    <text evidence="1">The sequence shown here is derived from an EMBL/GenBank/DDBJ whole genome shotgun (WGS) entry which is preliminary data.</text>
</comment>
<dbReference type="Proteomes" id="UP001055125">
    <property type="component" value="Unassembled WGS sequence"/>
</dbReference>
<evidence type="ECO:0000313" key="2">
    <source>
        <dbReference type="Proteomes" id="UP001055125"/>
    </source>
</evidence>